<dbReference type="PANTHER" id="PTHR44196">
    <property type="entry name" value="DEHYDROGENASE/REDUCTASE SDR FAMILY MEMBER 7B"/>
    <property type="match status" value="1"/>
</dbReference>
<keyword evidence="2" id="KW-0560">Oxidoreductase</keyword>
<evidence type="ECO:0000256" key="2">
    <source>
        <dbReference type="ARBA" id="ARBA00023002"/>
    </source>
</evidence>
<dbReference type="EMBL" id="JAFREL020000002">
    <property type="protein sequence ID" value="MEO1770512.1"/>
    <property type="molecule type" value="Genomic_DNA"/>
</dbReference>
<dbReference type="PANTHER" id="PTHR44196:SF2">
    <property type="entry name" value="SHORT-CHAIN DEHYDROGENASE-RELATED"/>
    <property type="match status" value="1"/>
</dbReference>
<dbReference type="PRINTS" id="PR00080">
    <property type="entry name" value="SDRFAMILY"/>
</dbReference>
<dbReference type="RefSeq" id="WP_207705414.1">
    <property type="nucleotide sequence ID" value="NZ_JAFREL020000002.1"/>
</dbReference>
<dbReference type="SUPFAM" id="SSF51735">
    <property type="entry name" value="NAD(P)-binding Rossmann-fold domains"/>
    <property type="match status" value="1"/>
</dbReference>
<dbReference type="PROSITE" id="PS00061">
    <property type="entry name" value="ADH_SHORT"/>
    <property type="match status" value="1"/>
</dbReference>
<name>A0ABV0ET61_9ENTE</name>
<dbReference type="PRINTS" id="PR00081">
    <property type="entry name" value="GDHRDH"/>
</dbReference>
<organism evidence="4 5">
    <name type="scientific">Candidatus Enterococcus ferrettii</name>
    <dbReference type="NCBI Taxonomy" id="2815324"/>
    <lineage>
        <taxon>Bacteria</taxon>
        <taxon>Bacillati</taxon>
        <taxon>Bacillota</taxon>
        <taxon>Bacilli</taxon>
        <taxon>Lactobacillales</taxon>
        <taxon>Enterococcaceae</taxon>
        <taxon>Enterococcus</taxon>
    </lineage>
</organism>
<evidence type="ECO:0008006" key="6">
    <source>
        <dbReference type="Google" id="ProtNLM"/>
    </source>
</evidence>
<dbReference type="InterPro" id="IPR002347">
    <property type="entry name" value="SDR_fam"/>
</dbReference>
<protein>
    <recommendedName>
        <fullName evidence="6">SDR family oxidoreductase</fullName>
    </recommendedName>
</protein>
<dbReference type="Gene3D" id="3.40.50.720">
    <property type="entry name" value="NAD(P)-binding Rossmann-like Domain"/>
    <property type="match status" value="1"/>
</dbReference>
<evidence type="ECO:0000313" key="5">
    <source>
        <dbReference type="Proteomes" id="UP000664357"/>
    </source>
</evidence>
<proteinExistence type="inferred from homology"/>
<dbReference type="Proteomes" id="UP000664357">
    <property type="component" value="Unassembled WGS sequence"/>
</dbReference>
<reference evidence="4 5" key="2">
    <citation type="submission" date="2024-02" db="EMBL/GenBank/DDBJ databases">
        <title>The Genome Sequence of Enterococcus sp. DIV0159.</title>
        <authorList>
            <person name="Earl A."/>
            <person name="Manson A."/>
            <person name="Gilmore M."/>
            <person name="Sanders J."/>
            <person name="Shea T."/>
            <person name="Howe W."/>
            <person name="Livny J."/>
            <person name="Cuomo C."/>
            <person name="Neafsey D."/>
            <person name="Birren B."/>
        </authorList>
    </citation>
    <scope>NUCLEOTIDE SEQUENCE [LARGE SCALE GENOMIC DNA]</scope>
    <source>
        <strain evidence="4 5">665A</strain>
    </source>
</reference>
<evidence type="ECO:0000256" key="3">
    <source>
        <dbReference type="RuleBase" id="RU000363"/>
    </source>
</evidence>
<keyword evidence="5" id="KW-1185">Reference proteome</keyword>
<dbReference type="InterPro" id="IPR036291">
    <property type="entry name" value="NAD(P)-bd_dom_sf"/>
</dbReference>
<evidence type="ECO:0000256" key="1">
    <source>
        <dbReference type="ARBA" id="ARBA00006484"/>
    </source>
</evidence>
<comment type="caution">
    <text evidence="4">The sequence shown here is derived from an EMBL/GenBank/DDBJ whole genome shotgun (WGS) entry which is preliminary data.</text>
</comment>
<dbReference type="Pfam" id="PF00106">
    <property type="entry name" value="adh_short"/>
    <property type="match status" value="1"/>
</dbReference>
<comment type="similarity">
    <text evidence="1 3">Belongs to the short-chain dehydrogenases/reductases (SDR) family.</text>
</comment>
<reference evidence="4 5" key="1">
    <citation type="submission" date="2021-03" db="EMBL/GenBank/DDBJ databases">
        <authorList>
            <person name="Gilmore M.S."/>
            <person name="Schwartzman J."/>
            <person name="Van Tyne D."/>
            <person name="Martin M."/>
            <person name="Earl A.M."/>
            <person name="Manson A.L."/>
            <person name="Straub T."/>
            <person name="Salamzade R."/>
            <person name="Saavedra J."/>
            <person name="Lebreton F."/>
            <person name="Prichula J."/>
            <person name="Schaufler K."/>
            <person name="Gaca A."/>
            <person name="Sgardioli B."/>
            <person name="Wagenaar J."/>
            <person name="Strong T."/>
        </authorList>
    </citation>
    <scope>NUCLEOTIDE SEQUENCE [LARGE SCALE GENOMIC DNA]</scope>
    <source>
        <strain evidence="4 5">665A</strain>
    </source>
</reference>
<gene>
    <name evidence="4" type="ORF">JZO67_002465</name>
</gene>
<sequence length="256" mass="28655">MTETALITGTTSGIGYELCHQFASNKTNLVLVSRSEAKLLKQKQDLEKLYGIQVEIISYDLTKSDAVESIIRQLNEKKFPIDYLVNNAGFNEVGNFLHTELDNELDMIQLHVTFITKLTKYLLHGMIERNYGRILNIASTGSYIPCPHNIVYTATKAYLLSFTKGLAAELENTGVTITAVCPGATKTNFPKRAGIDQTLLFNYFVMHPKLVAAKSYQALMGGKKVKIIGLYNKLLVFSAWILPKQLINQLSLKMIE</sequence>
<dbReference type="InterPro" id="IPR020904">
    <property type="entry name" value="Sc_DH/Rdtase_CS"/>
</dbReference>
<accession>A0ABV0ET61</accession>
<dbReference type="CDD" id="cd05233">
    <property type="entry name" value="SDR_c"/>
    <property type="match status" value="1"/>
</dbReference>
<evidence type="ECO:0000313" key="4">
    <source>
        <dbReference type="EMBL" id="MEO1770512.1"/>
    </source>
</evidence>
<dbReference type="PIRSF" id="PIRSF000126">
    <property type="entry name" value="11-beta-HSD1"/>
    <property type="match status" value="1"/>
</dbReference>